<dbReference type="Gene3D" id="3.10.450.50">
    <property type="match status" value="1"/>
</dbReference>
<dbReference type="Proteomes" id="UP000320516">
    <property type="component" value="Unassembled WGS sequence"/>
</dbReference>
<evidence type="ECO:0000313" key="2">
    <source>
        <dbReference type="EMBL" id="TWB70812.1"/>
    </source>
</evidence>
<dbReference type="SUPFAM" id="SSF54427">
    <property type="entry name" value="NTF2-like"/>
    <property type="match status" value="1"/>
</dbReference>
<comment type="caution">
    <text evidence="2">The sequence shown here is derived from an EMBL/GenBank/DDBJ whole genome shotgun (WGS) entry which is preliminary data.</text>
</comment>
<protein>
    <submittedName>
        <fullName evidence="2">SnoaL-like protein</fullName>
    </submittedName>
</protein>
<gene>
    <name evidence="2" type="ORF">FBZ87_107196</name>
</gene>
<dbReference type="RefSeq" id="WP_145612339.1">
    <property type="nucleotide sequence ID" value="NZ_JARPAF010000001.1"/>
</dbReference>
<dbReference type="InterPro" id="IPR032710">
    <property type="entry name" value="NTF2-like_dom_sf"/>
</dbReference>
<name>A0A560JI32_9PROT</name>
<dbReference type="AlphaFoldDB" id="A0A560JI32"/>
<evidence type="ECO:0000256" key="1">
    <source>
        <dbReference type="SAM" id="SignalP"/>
    </source>
</evidence>
<feature type="chain" id="PRO_5022127992" evidence="1">
    <location>
        <begin position="22"/>
        <end position="162"/>
    </location>
</feature>
<keyword evidence="1" id="KW-0732">Signal</keyword>
<feature type="signal peptide" evidence="1">
    <location>
        <begin position="1"/>
        <end position="21"/>
    </location>
</feature>
<evidence type="ECO:0000313" key="3">
    <source>
        <dbReference type="Proteomes" id="UP000320516"/>
    </source>
</evidence>
<dbReference type="EMBL" id="VITV01000007">
    <property type="protein sequence ID" value="TWB70812.1"/>
    <property type="molecule type" value="Genomic_DNA"/>
</dbReference>
<organism evidence="2 3">
    <name type="scientific">Nitrospirillum amazonense</name>
    <dbReference type="NCBI Taxonomy" id="28077"/>
    <lineage>
        <taxon>Bacteria</taxon>
        <taxon>Pseudomonadati</taxon>
        <taxon>Pseudomonadota</taxon>
        <taxon>Alphaproteobacteria</taxon>
        <taxon>Rhodospirillales</taxon>
        <taxon>Azospirillaceae</taxon>
        <taxon>Nitrospirillum</taxon>
    </lineage>
</organism>
<accession>A0A560JI32</accession>
<reference evidence="2 3" key="1">
    <citation type="submission" date="2019-06" db="EMBL/GenBank/DDBJ databases">
        <title>Genomic Encyclopedia of Type Strains, Phase IV (KMG-V): Genome sequencing to study the core and pangenomes of soil and plant-associated prokaryotes.</title>
        <authorList>
            <person name="Whitman W."/>
        </authorList>
    </citation>
    <scope>NUCLEOTIDE SEQUENCE [LARGE SCALE GENOMIC DNA]</scope>
    <source>
        <strain evidence="2 3">BR 12005</strain>
    </source>
</reference>
<sequence length="162" mass="17449">MRALLIPLFALSLCLAPAAQAAGPDEAGIRQVMDAFHAAVVSHDGTGLASLFIPEGGTWLNVLTEEAYAPVAGVKPKVREGSHRDFANFVSTTKSALDPRHDNIRIVSDGTVASVTFDFHFFIDGVETNRGLEMWQLVKDTTGWRIVAITYSSTPTPTPRAP</sequence>
<proteinExistence type="predicted"/>